<name>A0A7K9I754_9PICI</name>
<evidence type="ECO:0000256" key="1">
    <source>
        <dbReference type="ARBA" id="ARBA00004141"/>
    </source>
</evidence>
<evidence type="ECO:0000256" key="3">
    <source>
        <dbReference type="ARBA" id="ARBA00022989"/>
    </source>
</evidence>
<keyword evidence="6" id="KW-1185">Reference proteome</keyword>
<dbReference type="OrthoDB" id="3222at2759"/>
<evidence type="ECO:0000313" key="6">
    <source>
        <dbReference type="Proteomes" id="UP000534107"/>
    </source>
</evidence>
<evidence type="ECO:0000313" key="5">
    <source>
        <dbReference type="EMBL" id="NXH21937.1"/>
    </source>
</evidence>
<organism evidence="5 6">
    <name type="scientific">Bucco capensis</name>
    <name type="common">collared puffbird</name>
    <dbReference type="NCBI Taxonomy" id="135168"/>
    <lineage>
        <taxon>Eukaryota</taxon>
        <taxon>Metazoa</taxon>
        <taxon>Chordata</taxon>
        <taxon>Craniata</taxon>
        <taxon>Vertebrata</taxon>
        <taxon>Euteleostomi</taxon>
        <taxon>Archelosauria</taxon>
        <taxon>Archosauria</taxon>
        <taxon>Dinosauria</taxon>
        <taxon>Saurischia</taxon>
        <taxon>Theropoda</taxon>
        <taxon>Coelurosauria</taxon>
        <taxon>Aves</taxon>
        <taxon>Neognathae</taxon>
        <taxon>Neoaves</taxon>
        <taxon>Telluraves</taxon>
        <taxon>Coraciimorphae</taxon>
        <taxon>Piciformes</taxon>
        <taxon>Bucconidae</taxon>
        <taxon>Bucco</taxon>
    </lineage>
</organism>
<dbReference type="Pfam" id="PF00230">
    <property type="entry name" value="MIP"/>
    <property type="match status" value="1"/>
</dbReference>
<reference evidence="5 6" key="1">
    <citation type="submission" date="2019-09" db="EMBL/GenBank/DDBJ databases">
        <title>Bird 10,000 Genomes (B10K) Project - Family phase.</title>
        <authorList>
            <person name="Zhang G."/>
        </authorList>
    </citation>
    <scope>NUCLEOTIDE SEQUENCE [LARGE SCALE GENOMIC DNA]</scope>
    <source>
        <strain evidence="5">B10K-DU-001-16</strain>
        <tissue evidence="5">Muscle</tissue>
    </source>
</reference>
<dbReference type="GO" id="GO:0016020">
    <property type="term" value="C:membrane"/>
    <property type="evidence" value="ECO:0007669"/>
    <property type="project" value="UniProtKB-SubCell"/>
</dbReference>
<sequence>MEMDVQSKPCRPHWYEQYVQPCLAELLGTMYFVFVGCLSVIENPESTGLLQPALVHGLAAGLLVAALGEI</sequence>
<feature type="non-terminal residue" evidence="5">
    <location>
        <position position="1"/>
    </location>
</feature>
<dbReference type="InterPro" id="IPR023271">
    <property type="entry name" value="Aquaporin-like"/>
</dbReference>
<protein>
    <submittedName>
        <fullName evidence="5">AQP8 protein</fullName>
    </submittedName>
</protein>
<dbReference type="Proteomes" id="UP000534107">
    <property type="component" value="Unassembled WGS sequence"/>
</dbReference>
<keyword evidence="3" id="KW-1133">Transmembrane helix</keyword>
<accession>A0A7K9I754</accession>
<comment type="subcellular location">
    <subcellularLocation>
        <location evidence="1">Membrane</location>
        <topology evidence="1">Multi-pass membrane protein</topology>
    </subcellularLocation>
</comment>
<dbReference type="PRINTS" id="PR02020">
    <property type="entry name" value="AQUAPORIN8"/>
</dbReference>
<dbReference type="SUPFAM" id="SSF81338">
    <property type="entry name" value="Aquaporin-like"/>
    <property type="match status" value="1"/>
</dbReference>
<evidence type="ECO:0000256" key="4">
    <source>
        <dbReference type="ARBA" id="ARBA00023136"/>
    </source>
</evidence>
<keyword evidence="4" id="KW-0472">Membrane</keyword>
<evidence type="ECO:0000256" key="2">
    <source>
        <dbReference type="ARBA" id="ARBA00022692"/>
    </source>
</evidence>
<dbReference type="InterPro" id="IPR000425">
    <property type="entry name" value="MIP"/>
</dbReference>
<gene>
    <name evidence="5" type="primary">Aqp8</name>
    <name evidence="5" type="ORF">BUCCAP_R00173</name>
</gene>
<dbReference type="GO" id="GO:0015267">
    <property type="term" value="F:channel activity"/>
    <property type="evidence" value="ECO:0007669"/>
    <property type="project" value="InterPro"/>
</dbReference>
<feature type="non-terminal residue" evidence="5">
    <location>
        <position position="70"/>
    </location>
</feature>
<keyword evidence="2" id="KW-0812">Transmembrane</keyword>
<dbReference type="AlphaFoldDB" id="A0A7K9I754"/>
<dbReference type="Gene3D" id="1.20.1080.10">
    <property type="entry name" value="Glycerol uptake facilitator protein"/>
    <property type="match status" value="1"/>
</dbReference>
<comment type="caution">
    <text evidence="5">The sequence shown here is derived from an EMBL/GenBank/DDBJ whole genome shotgun (WGS) entry which is preliminary data.</text>
</comment>
<dbReference type="InterPro" id="IPR023277">
    <property type="entry name" value="Aquaporin_8"/>
</dbReference>
<proteinExistence type="predicted"/>
<dbReference type="EMBL" id="VWZO01020522">
    <property type="protein sequence ID" value="NXH21937.1"/>
    <property type="molecule type" value="Genomic_DNA"/>
</dbReference>